<keyword evidence="7" id="KW-0472">Membrane</keyword>
<evidence type="ECO:0000256" key="2">
    <source>
        <dbReference type="ARBA" id="ARBA00022741"/>
    </source>
</evidence>
<comment type="caution">
    <text evidence="9">The sequence shown here is derived from an EMBL/GenBank/DDBJ whole genome shotgun (WGS) entry which is preliminary data.</text>
</comment>
<keyword evidence="10" id="KW-1185">Reference proteome</keyword>
<dbReference type="Pfam" id="PF00069">
    <property type="entry name" value="Pkinase"/>
    <property type="match status" value="1"/>
</dbReference>
<accession>A0ABW2P9C4</accession>
<evidence type="ECO:0000259" key="8">
    <source>
        <dbReference type="PROSITE" id="PS50011"/>
    </source>
</evidence>
<keyword evidence="7" id="KW-0812">Transmembrane</keyword>
<dbReference type="InterPro" id="IPR011009">
    <property type="entry name" value="Kinase-like_dom_sf"/>
</dbReference>
<dbReference type="Gene3D" id="3.30.200.20">
    <property type="entry name" value="Phosphorylase Kinase, domain 1"/>
    <property type="match status" value="1"/>
</dbReference>
<keyword evidence="4 5" id="KW-0067">ATP-binding</keyword>
<dbReference type="GO" id="GO:0016301">
    <property type="term" value="F:kinase activity"/>
    <property type="evidence" value="ECO:0007669"/>
    <property type="project" value="UniProtKB-KW"/>
</dbReference>
<feature type="region of interest" description="Disordered" evidence="6">
    <location>
        <begin position="773"/>
        <end position="798"/>
    </location>
</feature>
<feature type="compositionally biased region" description="Low complexity" evidence="6">
    <location>
        <begin position="422"/>
        <end position="457"/>
    </location>
</feature>
<dbReference type="PROSITE" id="PS00107">
    <property type="entry name" value="PROTEIN_KINASE_ATP"/>
    <property type="match status" value="1"/>
</dbReference>
<reference evidence="10" key="1">
    <citation type="journal article" date="2019" name="Int. J. Syst. Evol. Microbiol.">
        <title>The Global Catalogue of Microorganisms (GCM) 10K type strain sequencing project: providing services to taxonomists for standard genome sequencing and annotation.</title>
        <authorList>
            <consortium name="The Broad Institute Genomics Platform"/>
            <consortium name="The Broad Institute Genome Sequencing Center for Infectious Disease"/>
            <person name="Wu L."/>
            <person name="Ma J."/>
        </authorList>
    </citation>
    <scope>NUCLEOTIDE SEQUENCE [LARGE SCALE GENOMIC DNA]</scope>
    <source>
        <strain evidence="10">CECT 7649</strain>
    </source>
</reference>
<feature type="region of interest" description="Disordered" evidence="6">
    <location>
        <begin position="1"/>
        <end position="28"/>
    </location>
</feature>
<dbReference type="PROSITE" id="PS50011">
    <property type="entry name" value="PROTEIN_KINASE_DOM"/>
    <property type="match status" value="1"/>
</dbReference>
<gene>
    <name evidence="9" type="ORF">ACFQSB_22795</name>
</gene>
<organism evidence="9 10">
    <name type="scientific">Sphaerisporangium rhizosphaerae</name>
    <dbReference type="NCBI Taxonomy" id="2269375"/>
    <lineage>
        <taxon>Bacteria</taxon>
        <taxon>Bacillati</taxon>
        <taxon>Actinomycetota</taxon>
        <taxon>Actinomycetes</taxon>
        <taxon>Streptosporangiales</taxon>
        <taxon>Streptosporangiaceae</taxon>
        <taxon>Sphaerisporangium</taxon>
    </lineage>
</organism>
<keyword evidence="2 5" id="KW-0547">Nucleotide-binding</keyword>
<dbReference type="RefSeq" id="WP_380828920.1">
    <property type="nucleotide sequence ID" value="NZ_JBHTCG010000015.1"/>
</dbReference>
<dbReference type="Proteomes" id="UP001596496">
    <property type="component" value="Unassembled WGS sequence"/>
</dbReference>
<evidence type="ECO:0000256" key="3">
    <source>
        <dbReference type="ARBA" id="ARBA00022777"/>
    </source>
</evidence>
<dbReference type="CDD" id="cd14014">
    <property type="entry name" value="STKc_PknB_like"/>
    <property type="match status" value="1"/>
</dbReference>
<feature type="domain" description="Protein kinase" evidence="8">
    <location>
        <begin position="34"/>
        <end position="291"/>
    </location>
</feature>
<evidence type="ECO:0000313" key="10">
    <source>
        <dbReference type="Proteomes" id="UP001596496"/>
    </source>
</evidence>
<evidence type="ECO:0000256" key="1">
    <source>
        <dbReference type="ARBA" id="ARBA00022679"/>
    </source>
</evidence>
<evidence type="ECO:0000256" key="5">
    <source>
        <dbReference type="PROSITE-ProRule" id="PRU10141"/>
    </source>
</evidence>
<feature type="compositionally biased region" description="Low complexity" evidence="6">
    <location>
        <begin position="322"/>
        <end position="383"/>
    </location>
</feature>
<dbReference type="PANTHER" id="PTHR43289:SF34">
    <property type="entry name" value="SERINE_THREONINE-PROTEIN KINASE YBDM-RELATED"/>
    <property type="match status" value="1"/>
</dbReference>
<dbReference type="PROSITE" id="PS00108">
    <property type="entry name" value="PROTEIN_KINASE_ST"/>
    <property type="match status" value="1"/>
</dbReference>
<feature type="region of interest" description="Disordered" evidence="6">
    <location>
        <begin position="322"/>
        <end position="583"/>
    </location>
</feature>
<feature type="transmembrane region" description="Helical" evidence="7">
    <location>
        <begin position="662"/>
        <end position="684"/>
    </location>
</feature>
<evidence type="ECO:0000256" key="4">
    <source>
        <dbReference type="ARBA" id="ARBA00022840"/>
    </source>
</evidence>
<keyword evidence="3 9" id="KW-0418">Kinase</keyword>
<feature type="compositionally biased region" description="Low complexity" evidence="6">
    <location>
        <begin position="465"/>
        <end position="583"/>
    </location>
</feature>
<keyword evidence="1" id="KW-0808">Transferase</keyword>
<name>A0ABW2P9C4_9ACTN</name>
<dbReference type="InterPro" id="IPR017441">
    <property type="entry name" value="Protein_kinase_ATP_BS"/>
</dbReference>
<dbReference type="Gene3D" id="1.10.510.10">
    <property type="entry name" value="Transferase(Phosphotransferase) domain 1"/>
    <property type="match status" value="1"/>
</dbReference>
<dbReference type="InterPro" id="IPR000719">
    <property type="entry name" value="Prot_kinase_dom"/>
</dbReference>
<dbReference type="SMART" id="SM00220">
    <property type="entry name" value="S_TKc"/>
    <property type="match status" value="1"/>
</dbReference>
<dbReference type="InterPro" id="IPR008271">
    <property type="entry name" value="Ser/Thr_kinase_AS"/>
</dbReference>
<protein>
    <submittedName>
        <fullName evidence="9">Protein kinase</fullName>
    </submittedName>
</protein>
<evidence type="ECO:0000313" key="9">
    <source>
        <dbReference type="EMBL" id="MFC7385056.1"/>
    </source>
</evidence>
<keyword evidence="7" id="KW-1133">Transmembrane helix</keyword>
<feature type="compositionally biased region" description="Low complexity" evidence="6">
    <location>
        <begin position="782"/>
        <end position="798"/>
    </location>
</feature>
<evidence type="ECO:0000256" key="6">
    <source>
        <dbReference type="SAM" id="MobiDB-lite"/>
    </source>
</evidence>
<evidence type="ECO:0000256" key="7">
    <source>
        <dbReference type="SAM" id="Phobius"/>
    </source>
</evidence>
<sequence length="835" mass="81816">MGSVATPGSEEASSMDRTGADPLLPADPPNIGPYRLLGRIGQGGMGTVYLAEAPTGRPVAVKVVKAEFTVDEGFAVRFHAEVTNARRVASFCTAEVLDNGNADDGRPYMVTEYIAGTPLSKQISSFGALEAGTLHGVALGVAAALAAIHVAGLVHRDLKPANVILSMSGPRVIDFGIARALDATQGVTRSGELLGSPGWWAPEQVRGEEISPAADVFAWGCLVAYAGNGRHPYGRGDLMTLASRVLAGRPDLGTLPAPLDRLVRQATDPDPRRRPSAQELLIALVGGDPTGATPPPAAARVVPVDPPTLVATEMLNESWEPPANVAAAEEAQRAEGAQGVHGSQGSQGSQGATGPSAGVPFVPATPAAGTPSAASTSTADVPSGAAVGGTSSGIAAEGIGDTDDTNPGLSLPGLALPRHLSSRPAPGAAGPSIPGRTATSTAGAATPFAPGTGTPSAPGTPAPSGPGTTPSGPGTTPSGLGTTPPGASGTTAPPPSATSAPAGPGTGVPSAPGAATSAISGTTGPLTPATATSAGPETAAPSASGAVASAAPGTAAPSGPRGAASAAPGTAAPSGPGGAASAEAVSSAGRGFAAASQAPTAAEFPTDTAIDPGAFLAESATAAAGTRTEDTRPSAGADGVTVPSVIPTTGGEPRRRSLGRRWLVPALTVLGGLLVTAGVLVMVLPDRTPVRATGVAAVTAPTPTRETDIGRRYAASETLDGPQFVIPSRPQCGLTSYQGATPDEGRFCVVRWTLINPGGVPAAVSPTPPVLVDDRGAEHEPLTTGAASSGSSAAPATLPPGGRLDGVLVYDLPPARGAATLKVPISDTTTIEVRL</sequence>
<feature type="binding site" evidence="5">
    <location>
        <position position="62"/>
    </location>
    <ligand>
        <name>ATP</name>
        <dbReference type="ChEBI" id="CHEBI:30616"/>
    </ligand>
</feature>
<dbReference type="SUPFAM" id="SSF56112">
    <property type="entry name" value="Protein kinase-like (PK-like)"/>
    <property type="match status" value="1"/>
</dbReference>
<dbReference type="EMBL" id="JBHTCG010000015">
    <property type="protein sequence ID" value="MFC7385056.1"/>
    <property type="molecule type" value="Genomic_DNA"/>
</dbReference>
<feature type="region of interest" description="Disordered" evidence="6">
    <location>
        <begin position="621"/>
        <end position="655"/>
    </location>
</feature>
<dbReference type="PANTHER" id="PTHR43289">
    <property type="entry name" value="MITOGEN-ACTIVATED PROTEIN KINASE KINASE KINASE 20-RELATED"/>
    <property type="match status" value="1"/>
</dbReference>
<proteinExistence type="predicted"/>